<dbReference type="InterPro" id="IPR011051">
    <property type="entry name" value="RmlC_Cupin_sf"/>
</dbReference>
<dbReference type="PROSITE" id="PS51318">
    <property type="entry name" value="TAT"/>
    <property type="match status" value="1"/>
</dbReference>
<organism evidence="3 4">
    <name type="scientific">Granulicella rosea</name>
    <dbReference type="NCBI Taxonomy" id="474952"/>
    <lineage>
        <taxon>Bacteria</taxon>
        <taxon>Pseudomonadati</taxon>
        <taxon>Acidobacteriota</taxon>
        <taxon>Terriglobia</taxon>
        <taxon>Terriglobales</taxon>
        <taxon>Acidobacteriaceae</taxon>
        <taxon>Granulicella</taxon>
    </lineage>
</organism>
<feature type="signal peptide" evidence="1">
    <location>
        <begin position="1"/>
        <end position="25"/>
    </location>
</feature>
<sequence length="148" mass="15764">MQEMNRRDMLAMAAAFAALGGLAEAQVGPDGKLSQTTVFDFGKLPVKTNATGGASRAVLSGTLPTGEFLEVHETMLPPGQMPHPAHKHRHSEMMLIREGQLEFYAEDKVLPLGPGGVAFAGSNHMHGLKNVGQTPANYFVVAIGVQEK</sequence>
<accession>A0A239EMY2</accession>
<reference evidence="3 4" key="1">
    <citation type="submission" date="2017-06" db="EMBL/GenBank/DDBJ databases">
        <authorList>
            <person name="Kim H.J."/>
            <person name="Triplett B.A."/>
        </authorList>
    </citation>
    <scope>NUCLEOTIDE SEQUENCE [LARGE SCALE GENOMIC DNA]</scope>
    <source>
        <strain evidence="3 4">DSM 18704</strain>
    </source>
</reference>
<evidence type="ECO:0000313" key="3">
    <source>
        <dbReference type="EMBL" id="SNS45761.1"/>
    </source>
</evidence>
<proteinExistence type="predicted"/>
<dbReference type="EMBL" id="FZOU01000001">
    <property type="protein sequence ID" value="SNS45761.1"/>
    <property type="molecule type" value="Genomic_DNA"/>
</dbReference>
<evidence type="ECO:0000313" key="4">
    <source>
        <dbReference type="Proteomes" id="UP000198356"/>
    </source>
</evidence>
<dbReference type="Gene3D" id="2.60.120.10">
    <property type="entry name" value="Jelly Rolls"/>
    <property type="match status" value="1"/>
</dbReference>
<dbReference type="Proteomes" id="UP000198356">
    <property type="component" value="Unassembled WGS sequence"/>
</dbReference>
<protein>
    <submittedName>
        <fullName evidence="3">Cupin domain-containing protein</fullName>
    </submittedName>
</protein>
<feature type="domain" description="Cupin type-2" evidence="2">
    <location>
        <begin position="74"/>
        <end position="141"/>
    </location>
</feature>
<dbReference type="RefSeq" id="WP_089407294.1">
    <property type="nucleotide sequence ID" value="NZ_FZOU01000001.1"/>
</dbReference>
<dbReference type="Pfam" id="PF07883">
    <property type="entry name" value="Cupin_2"/>
    <property type="match status" value="1"/>
</dbReference>
<dbReference type="InterPro" id="IPR013096">
    <property type="entry name" value="Cupin_2"/>
</dbReference>
<keyword evidence="4" id="KW-1185">Reference proteome</keyword>
<dbReference type="OrthoDB" id="9792093at2"/>
<name>A0A239EMY2_9BACT</name>
<keyword evidence="1" id="KW-0732">Signal</keyword>
<dbReference type="SUPFAM" id="SSF51182">
    <property type="entry name" value="RmlC-like cupins"/>
    <property type="match status" value="1"/>
</dbReference>
<dbReference type="AlphaFoldDB" id="A0A239EMY2"/>
<evidence type="ECO:0000259" key="2">
    <source>
        <dbReference type="Pfam" id="PF07883"/>
    </source>
</evidence>
<dbReference type="InterPro" id="IPR014710">
    <property type="entry name" value="RmlC-like_jellyroll"/>
</dbReference>
<dbReference type="CDD" id="cd02209">
    <property type="entry name" value="cupin_XRE_C"/>
    <property type="match status" value="1"/>
</dbReference>
<evidence type="ECO:0000256" key="1">
    <source>
        <dbReference type="SAM" id="SignalP"/>
    </source>
</evidence>
<dbReference type="InterPro" id="IPR006311">
    <property type="entry name" value="TAT_signal"/>
</dbReference>
<feature type="chain" id="PRO_5012241072" evidence="1">
    <location>
        <begin position="26"/>
        <end position="148"/>
    </location>
</feature>
<gene>
    <name evidence="3" type="ORF">SAMN05421770_1011057</name>
</gene>